<dbReference type="AlphaFoldDB" id="A0AAE2EIT8"/>
<dbReference type="GO" id="GO:0004553">
    <property type="term" value="F:hydrolase activity, hydrolyzing O-glycosyl compounds"/>
    <property type="evidence" value="ECO:0007669"/>
    <property type="project" value="InterPro"/>
</dbReference>
<comment type="similarity">
    <text evidence="1 2">Belongs to the glycosyl hydrolase 31 family.</text>
</comment>
<evidence type="ECO:0000313" key="6">
    <source>
        <dbReference type="EMBL" id="KJQ45867.1"/>
    </source>
</evidence>
<feature type="domain" description="Glycoside hydrolase family 31 TIM barrel" evidence="3">
    <location>
        <begin position="281"/>
        <end position="594"/>
    </location>
</feature>
<organism evidence="6 7">
    <name type="scientific">Mycoplasma mycoides subsp. mycoides</name>
    <dbReference type="NCBI Taxonomy" id="2103"/>
    <lineage>
        <taxon>Bacteria</taxon>
        <taxon>Bacillati</taxon>
        <taxon>Mycoplasmatota</taxon>
        <taxon>Mollicutes</taxon>
        <taxon>Mycoplasmataceae</taxon>
        <taxon>Mycoplasma</taxon>
    </lineage>
</organism>
<protein>
    <submittedName>
        <fullName evidence="6">Glycosyl hydrolases 31 family protein</fullName>
    </submittedName>
</protein>
<dbReference type="EMBL" id="LAEW01000001">
    <property type="protein sequence ID" value="KJQ45867.1"/>
    <property type="molecule type" value="Genomic_DNA"/>
</dbReference>
<dbReference type="GO" id="GO:0030246">
    <property type="term" value="F:carbohydrate binding"/>
    <property type="evidence" value="ECO:0007669"/>
    <property type="project" value="InterPro"/>
</dbReference>
<accession>A0AAE2EIT8</accession>
<evidence type="ECO:0000256" key="1">
    <source>
        <dbReference type="ARBA" id="ARBA00007806"/>
    </source>
</evidence>
<name>A0AAE2EIT8_MYCMY</name>
<dbReference type="SUPFAM" id="SSF51011">
    <property type="entry name" value="Glycosyl hydrolase domain"/>
    <property type="match status" value="1"/>
</dbReference>
<dbReference type="Pfam" id="PF13802">
    <property type="entry name" value="Gal_mutarotas_2"/>
    <property type="match status" value="1"/>
</dbReference>
<keyword evidence="2" id="KW-0326">Glycosidase</keyword>
<evidence type="ECO:0000259" key="5">
    <source>
        <dbReference type="Pfam" id="PF21365"/>
    </source>
</evidence>
<dbReference type="PANTHER" id="PTHR43863:SF2">
    <property type="entry name" value="MALTASE-GLUCOAMYLASE"/>
    <property type="match status" value="1"/>
</dbReference>
<dbReference type="Gene3D" id="3.20.20.80">
    <property type="entry name" value="Glycosidases"/>
    <property type="match status" value="1"/>
</dbReference>
<dbReference type="GO" id="GO:0005975">
    <property type="term" value="P:carbohydrate metabolic process"/>
    <property type="evidence" value="ECO:0007669"/>
    <property type="project" value="InterPro"/>
</dbReference>
<dbReference type="InterPro" id="IPR013780">
    <property type="entry name" value="Glyco_hydro_b"/>
</dbReference>
<evidence type="ECO:0000259" key="3">
    <source>
        <dbReference type="Pfam" id="PF01055"/>
    </source>
</evidence>
<dbReference type="SUPFAM" id="SSF51445">
    <property type="entry name" value="(Trans)glycosidases"/>
    <property type="match status" value="1"/>
</dbReference>
<evidence type="ECO:0000313" key="7">
    <source>
        <dbReference type="Proteomes" id="UP000033624"/>
    </source>
</evidence>
<gene>
    <name evidence="6" type="ORF">TS59_0187</name>
</gene>
<dbReference type="Pfam" id="PF21365">
    <property type="entry name" value="Glyco_hydro_31_3rd"/>
    <property type="match status" value="1"/>
</dbReference>
<evidence type="ECO:0000259" key="4">
    <source>
        <dbReference type="Pfam" id="PF13802"/>
    </source>
</evidence>
<feature type="domain" description="Glycoside hydrolase family 31 N-terminal" evidence="4">
    <location>
        <begin position="58"/>
        <end position="236"/>
    </location>
</feature>
<proteinExistence type="inferred from homology"/>
<dbReference type="Gene3D" id="2.60.40.1180">
    <property type="entry name" value="Golgi alpha-mannosidase II"/>
    <property type="match status" value="1"/>
</dbReference>
<dbReference type="InterPro" id="IPR051816">
    <property type="entry name" value="Glycosyl_Hydrolase_31"/>
</dbReference>
<comment type="caution">
    <text evidence="6">The sequence shown here is derived from an EMBL/GenBank/DDBJ whole genome shotgun (WGS) entry which is preliminary data.</text>
</comment>
<keyword evidence="2 6" id="KW-0378">Hydrolase</keyword>
<dbReference type="OMA" id="QGVDCFK"/>
<dbReference type="CDD" id="cd14752">
    <property type="entry name" value="GH31_N"/>
    <property type="match status" value="1"/>
</dbReference>
<dbReference type="InterPro" id="IPR017853">
    <property type="entry name" value="GH"/>
</dbReference>
<feature type="domain" description="Glycosyl hydrolase family 31 C-terminal" evidence="5">
    <location>
        <begin position="607"/>
        <end position="694"/>
    </location>
</feature>
<dbReference type="Proteomes" id="UP000033624">
    <property type="component" value="Unassembled WGS sequence"/>
</dbReference>
<evidence type="ECO:0000256" key="2">
    <source>
        <dbReference type="RuleBase" id="RU361185"/>
    </source>
</evidence>
<reference evidence="6 7" key="1">
    <citation type="submission" date="2015-02" db="EMBL/GenBank/DDBJ databases">
        <title>Mycoplasma mycoides subsp. mycoides strain:B237 Genome sequencing.</title>
        <authorList>
            <person name="Fischer A."/>
            <person name="Santana-Cruz I."/>
            <person name="Schieck E."/>
            <person name="Gourle H."/>
            <person name="Lambert M."/>
            <person name="Nadendla S."/>
            <person name="Miller R.A."/>
            <person name="Weber J."/>
            <person name="Bongcam-Rudloff E."/>
            <person name="Vashee S."/>
            <person name="Frey J."/>
            <person name="Jores J."/>
        </authorList>
    </citation>
    <scope>NUCLEOTIDE SEQUENCE [LARGE SCALE GENOMIC DNA]</scope>
    <source>
        <strain evidence="6 7">B237</strain>
    </source>
</reference>
<dbReference type="KEGG" id="mmyi:mycmycITA_00182"/>
<dbReference type="InterPro" id="IPR048395">
    <property type="entry name" value="Glyco_hydro_31_C"/>
</dbReference>
<sequence>MPKPNNITSEMLEYSFPIKQRIFDPRNEYWITTKVSDLWTNDNNLFIEITFSNLQKATFQIKLFESNIINLKLSQRSINKVFNEHLNSNLKSEKISYIKTDKEIIIDLKNNEKLIFNINPFVLKIIDSNNQIKTKTTLRTGYQFFEGFINPNLGIEIDQNKNQKFFMSFDIENDEKFYGLGEKFRPLVKNGVESVIWNTDNSCVTNNDLAYNGLPLLYSTNNWGFLINTSCKTTFEIGSPTTDILSFKVDQDYLDLYLFSNNNLKELVSSYTLLTNRISKVPDIGYGVWLNRLYYHNYEELFEAINKAKELNYPLDVITLDPKWLKNRYTKSCNFEYNIDAFGDFKKLFDDVKANGLEMCFWINPYIQNDGLENSKFLFENDLLVRSVNGSYAHPWTGTETYQENNYIIDFTNPKAYNWYKDQIKKLFKLGLRFVKPDYGDGLPADAILYNGYNAKNFKQYFMYLYVKCCYEAGEEFFGTGRNVVVSRPGYIGTQKFVGKWSGDSITSFSDLKNHLQAGLSLSLAGEVIWGTDICGFVQSGDFSLDLYNRWTQVGMLNTFSRYHALGKREPWRFDKNTLNNSIKWAKFKKTLLPEFKVWEFESITKGLPILRPMVLENQNNKIARLIDDQYYIGANLLICPILKQNSTNRDVFLPDGSWYKLDDKTKVYQGNCLYNFDVEWDDILIFVKNNSAILRFDNGSYNFKNVKDQQIVIDIYGKIDNLEYQFEIDEIINKISIKNNQVECLSKHKIIIKNN</sequence>
<dbReference type="Pfam" id="PF01055">
    <property type="entry name" value="Glyco_hydro_31_2nd"/>
    <property type="match status" value="1"/>
</dbReference>
<dbReference type="RefSeq" id="WP_011166364.1">
    <property type="nucleotide sequence ID" value="NZ_CP010267.1"/>
</dbReference>
<dbReference type="InterPro" id="IPR011013">
    <property type="entry name" value="Gal_mutarotase_sf_dom"/>
</dbReference>
<dbReference type="SUPFAM" id="SSF74650">
    <property type="entry name" value="Galactose mutarotase-like"/>
    <property type="match status" value="1"/>
</dbReference>
<dbReference type="Gene3D" id="2.60.40.1760">
    <property type="entry name" value="glycosyl hydrolase (family 31)"/>
    <property type="match status" value="1"/>
</dbReference>
<dbReference type="InterPro" id="IPR025887">
    <property type="entry name" value="Glyco_hydro_31_N_dom"/>
</dbReference>
<dbReference type="InterPro" id="IPR000322">
    <property type="entry name" value="Glyco_hydro_31_TIM"/>
</dbReference>
<dbReference type="CDD" id="cd06593">
    <property type="entry name" value="GH31_xylosidase_YicI"/>
    <property type="match status" value="1"/>
</dbReference>
<dbReference type="PANTHER" id="PTHR43863">
    <property type="entry name" value="HYDROLASE, PUTATIVE (AFU_ORTHOLOGUE AFUA_1G03140)-RELATED"/>
    <property type="match status" value="1"/>
</dbReference>